<evidence type="ECO:0000313" key="1">
    <source>
        <dbReference type="EMBL" id="APW60628.1"/>
    </source>
</evidence>
<reference evidence="2" key="1">
    <citation type="submission" date="2016-12" db="EMBL/GenBank/DDBJ databases">
        <title>Comparative genomics of four Isosphaeraceae planctomycetes: a common pool of plasmids and glycoside hydrolase genes.</title>
        <authorList>
            <person name="Ivanova A."/>
        </authorList>
    </citation>
    <scope>NUCLEOTIDE SEQUENCE [LARGE SCALE GENOMIC DNA]</scope>
    <source>
        <strain evidence="2">PX4</strain>
    </source>
</reference>
<dbReference type="STRING" id="1387353.BSF38_02111"/>
<protein>
    <submittedName>
        <fullName evidence="1">Uncharacterized protein</fullName>
    </submittedName>
</protein>
<gene>
    <name evidence="1" type="ORF">BSF38_02111</name>
</gene>
<dbReference type="EMBL" id="CP019082">
    <property type="protein sequence ID" value="APW60628.1"/>
    <property type="molecule type" value="Genomic_DNA"/>
</dbReference>
<keyword evidence="2" id="KW-1185">Reference proteome</keyword>
<sequence length="169" mass="18188">MTDLERALSALQPTKGRLDRDRLMFEAGRRSAIVPSRPRWAWPAVAASLAAVVLGQTVALGRRPEPRVVDRLVYIPRPAVAPVDVAEPVVILTRNPGAASSALLDPPASSPLLQLSRQVERFGLEGLPDPPPLLTLSVGREANSGFVPNAPDVLRRYELDKVLDLGGPL</sequence>
<dbReference type="KEGG" id="pbor:BSF38_02111"/>
<dbReference type="OrthoDB" id="291651at2"/>
<proteinExistence type="predicted"/>
<dbReference type="AlphaFoldDB" id="A0A1U7CNZ1"/>
<accession>A0A1U7CNZ1</accession>
<evidence type="ECO:0000313" key="2">
    <source>
        <dbReference type="Proteomes" id="UP000186309"/>
    </source>
</evidence>
<dbReference type="Proteomes" id="UP000186309">
    <property type="component" value="Chromosome"/>
</dbReference>
<name>A0A1U7CNZ1_9BACT</name>
<organism evidence="1 2">
    <name type="scientific">Paludisphaera borealis</name>
    <dbReference type="NCBI Taxonomy" id="1387353"/>
    <lineage>
        <taxon>Bacteria</taxon>
        <taxon>Pseudomonadati</taxon>
        <taxon>Planctomycetota</taxon>
        <taxon>Planctomycetia</taxon>
        <taxon>Isosphaerales</taxon>
        <taxon>Isosphaeraceae</taxon>
        <taxon>Paludisphaera</taxon>
    </lineage>
</organism>